<dbReference type="AlphaFoldDB" id="A0A0F9JHE9"/>
<evidence type="ECO:0000256" key="1">
    <source>
        <dbReference type="SAM" id="MobiDB-lite"/>
    </source>
</evidence>
<reference evidence="2" key="1">
    <citation type="journal article" date="2015" name="Nature">
        <title>Complex archaea that bridge the gap between prokaryotes and eukaryotes.</title>
        <authorList>
            <person name="Spang A."/>
            <person name="Saw J.H."/>
            <person name="Jorgensen S.L."/>
            <person name="Zaremba-Niedzwiedzka K."/>
            <person name="Martijn J."/>
            <person name="Lind A.E."/>
            <person name="van Eijk R."/>
            <person name="Schleper C."/>
            <person name="Guy L."/>
            <person name="Ettema T.J."/>
        </authorList>
    </citation>
    <scope>NUCLEOTIDE SEQUENCE</scope>
</reference>
<gene>
    <name evidence="2" type="ORF">LCGC14_1455140</name>
</gene>
<organism evidence="2">
    <name type="scientific">marine sediment metagenome</name>
    <dbReference type="NCBI Taxonomy" id="412755"/>
    <lineage>
        <taxon>unclassified sequences</taxon>
        <taxon>metagenomes</taxon>
        <taxon>ecological metagenomes</taxon>
    </lineage>
</organism>
<protein>
    <submittedName>
        <fullName evidence="2">Uncharacterized protein</fullName>
    </submittedName>
</protein>
<dbReference type="EMBL" id="LAZR01010064">
    <property type="protein sequence ID" value="KKM69013.1"/>
    <property type="molecule type" value="Genomic_DNA"/>
</dbReference>
<evidence type="ECO:0000313" key="2">
    <source>
        <dbReference type="EMBL" id="KKM69013.1"/>
    </source>
</evidence>
<feature type="region of interest" description="Disordered" evidence="1">
    <location>
        <begin position="1"/>
        <end position="68"/>
    </location>
</feature>
<feature type="compositionally biased region" description="Polar residues" evidence="1">
    <location>
        <begin position="1"/>
        <end position="10"/>
    </location>
</feature>
<name>A0A0F9JHE9_9ZZZZ</name>
<sequence length="68" mass="7453">MDRTQETASRTPKKPARKLRPMEAPRDAQGGITVHEGPGADALRKRLTERSPPPDAHGRTRSPGTVEK</sequence>
<proteinExistence type="predicted"/>
<comment type="caution">
    <text evidence="2">The sequence shown here is derived from an EMBL/GenBank/DDBJ whole genome shotgun (WGS) entry which is preliminary data.</text>
</comment>
<accession>A0A0F9JHE9</accession>